<keyword evidence="3" id="KW-1185">Reference proteome</keyword>
<feature type="region of interest" description="Disordered" evidence="1">
    <location>
        <begin position="1"/>
        <end position="81"/>
    </location>
</feature>
<reference evidence="2" key="2">
    <citation type="submission" date="2020-09" db="EMBL/GenBank/DDBJ databases">
        <authorList>
            <person name="Sun Q."/>
            <person name="Ohkuma M."/>
        </authorList>
    </citation>
    <scope>NUCLEOTIDE SEQUENCE</scope>
    <source>
        <strain evidence="2">JCM 4988</strain>
    </source>
</reference>
<name>A0A918V006_9ACTN</name>
<dbReference type="AlphaFoldDB" id="A0A918V006"/>
<proteinExistence type="predicted"/>
<dbReference type="Proteomes" id="UP000630936">
    <property type="component" value="Unassembled WGS sequence"/>
</dbReference>
<gene>
    <name evidence="2" type="ORF">GCM10010387_46100</name>
</gene>
<evidence type="ECO:0000313" key="2">
    <source>
        <dbReference type="EMBL" id="GGZ46440.1"/>
    </source>
</evidence>
<evidence type="ECO:0000313" key="3">
    <source>
        <dbReference type="Proteomes" id="UP000630936"/>
    </source>
</evidence>
<comment type="caution">
    <text evidence="2">The sequence shown here is derived from an EMBL/GenBank/DDBJ whole genome shotgun (WGS) entry which is preliminary data.</text>
</comment>
<evidence type="ECO:0000256" key="1">
    <source>
        <dbReference type="SAM" id="MobiDB-lite"/>
    </source>
</evidence>
<accession>A0A918V006</accession>
<protein>
    <submittedName>
        <fullName evidence="2">Uncharacterized protein</fullName>
    </submittedName>
</protein>
<sequence>MRPILAHAPPPGRAVGTDPGGGRNRIHPPETGFGPWEPANYGAAGARGTPGAWKHSHGAHGLPRARAPSPRYGHHDGPRRE</sequence>
<organism evidence="2 3">
    <name type="scientific">Streptomyces inusitatus</name>
    <dbReference type="NCBI Taxonomy" id="68221"/>
    <lineage>
        <taxon>Bacteria</taxon>
        <taxon>Bacillati</taxon>
        <taxon>Actinomycetota</taxon>
        <taxon>Actinomycetes</taxon>
        <taxon>Kitasatosporales</taxon>
        <taxon>Streptomycetaceae</taxon>
        <taxon>Streptomyces</taxon>
    </lineage>
</organism>
<reference evidence="2" key="1">
    <citation type="journal article" date="2014" name="Int. J. Syst. Evol. Microbiol.">
        <title>Complete genome sequence of Corynebacterium casei LMG S-19264T (=DSM 44701T), isolated from a smear-ripened cheese.</title>
        <authorList>
            <consortium name="US DOE Joint Genome Institute (JGI-PGF)"/>
            <person name="Walter F."/>
            <person name="Albersmeier A."/>
            <person name="Kalinowski J."/>
            <person name="Ruckert C."/>
        </authorList>
    </citation>
    <scope>NUCLEOTIDE SEQUENCE</scope>
    <source>
        <strain evidence="2">JCM 4988</strain>
    </source>
</reference>
<dbReference type="EMBL" id="BMWG01000016">
    <property type="protein sequence ID" value="GGZ46440.1"/>
    <property type="molecule type" value="Genomic_DNA"/>
</dbReference>